<protein>
    <submittedName>
        <fullName evidence="2">Uncharacterized protein</fullName>
    </submittedName>
</protein>
<name>A0A835IMS2_9MAGN</name>
<feature type="transmembrane region" description="Helical" evidence="1">
    <location>
        <begin position="100"/>
        <end position="123"/>
    </location>
</feature>
<evidence type="ECO:0000313" key="2">
    <source>
        <dbReference type="EMBL" id="KAF9618448.1"/>
    </source>
</evidence>
<dbReference type="OrthoDB" id="1935034at2759"/>
<feature type="transmembrane region" description="Helical" evidence="1">
    <location>
        <begin position="60"/>
        <end position="80"/>
    </location>
</feature>
<comment type="caution">
    <text evidence="2">The sequence shown here is derived from an EMBL/GenBank/DDBJ whole genome shotgun (WGS) entry which is preliminary data.</text>
</comment>
<proteinExistence type="predicted"/>
<keyword evidence="1" id="KW-0472">Membrane</keyword>
<keyword evidence="3" id="KW-1185">Reference proteome</keyword>
<dbReference type="PANTHER" id="PTHR33306">
    <property type="entry name" value="EXPRESSED PROTEIN-RELATED-RELATED"/>
    <property type="match status" value="1"/>
</dbReference>
<evidence type="ECO:0000256" key="1">
    <source>
        <dbReference type="SAM" id="Phobius"/>
    </source>
</evidence>
<keyword evidence="1" id="KW-1133">Transmembrane helix</keyword>
<keyword evidence="1" id="KW-0812">Transmembrane</keyword>
<accession>A0A835IMS2</accession>
<dbReference type="AlphaFoldDB" id="A0A835IMS2"/>
<gene>
    <name evidence="2" type="ORF">IFM89_001171</name>
</gene>
<evidence type="ECO:0000313" key="3">
    <source>
        <dbReference type="Proteomes" id="UP000631114"/>
    </source>
</evidence>
<dbReference type="EMBL" id="JADFTS010000002">
    <property type="protein sequence ID" value="KAF9618448.1"/>
    <property type="molecule type" value="Genomic_DNA"/>
</dbReference>
<organism evidence="2 3">
    <name type="scientific">Coptis chinensis</name>
    <dbReference type="NCBI Taxonomy" id="261450"/>
    <lineage>
        <taxon>Eukaryota</taxon>
        <taxon>Viridiplantae</taxon>
        <taxon>Streptophyta</taxon>
        <taxon>Embryophyta</taxon>
        <taxon>Tracheophyta</taxon>
        <taxon>Spermatophyta</taxon>
        <taxon>Magnoliopsida</taxon>
        <taxon>Ranunculales</taxon>
        <taxon>Ranunculaceae</taxon>
        <taxon>Coptidoideae</taxon>
        <taxon>Coptis</taxon>
    </lineage>
</organism>
<dbReference type="Proteomes" id="UP000631114">
    <property type="component" value="Unassembled WGS sequence"/>
</dbReference>
<sequence>MAWFFRDRRGPEWKQSWTSQTLSSVSLPPFPLIAIFAIVILFLSLSRYTDYRVHMEQTMINFRLLFFIIPVVLIFIVRNLSIDGKLSFRLPRAAHNSLGLAGNGSSPWGVALLLLVLLLMISYKSSFDSQWFRPLWRFK</sequence>
<reference evidence="2 3" key="1">
    <citation type="submission" date="2020-10" db="EMBL/GenBank/DDBJ databases">
        <title>The Coptis chinensis genome and diversification of protoberbering-type alkaloids.</title>
        <authorList>
            <person name="Wang B."/>
            <person name="Shu S."/>
            <person name="Song C."/>
            <person name="Liu Y."/>
        </authorList>
    </citation>
    <scope>NUCLEOTIDE SEQUENCE [LARGE SCALE GENOMIC DNA]</scope>
    <source>
        <strain evidence="2">HL-2020</strain>
        <tissue evidence="2">Leaf</tissue>
    </source>
</reference>
<dbReference type="PANTHER" id="PTHR33306:SF40">
    <property type="entry name" value="EXPRESSED PROTEIN"/>
    <property type="match status" value="1"/>
</dbReference>
<feature type="transmembrane region" description="Helical" evidence="1">
    <location>
        <begin position="30"/>
        <end position="48"/>
    </location>
</feature>